<sequence length="289" mass="31588">MTLTNKSRSRKPLVALMGEFSAGKSTLANLLLGEALSPIQATATQVPPILYRHGEAAAFRTRLDGTQEPLDPGDLRSATPGTTKMITIQAEADFLRACDLVDMPGTSDPNMPADTWDSLLPEVDCVLWCTPATQAWRQSEAALWERVAQPLRDRSLLVVTRMDKILTERDRLRVLRRVQQSVDGLFLDVLPAMLLPALKAADDPQVLEETGVSALIDRLAEVIDADAAARQQTVRLVEAAAQPLTRTEPSLVQDAPESGAGQEMRVMPRRVVMDGARTQRPRHEAGGRA</sequence>
<accession>A0A8J8B6T9</accession>
<keyword evidence="3" id="KW-1185">Reference proteome</keyword>
<dbReference type="Proteomes" id="UP000681356">
    <property type="component" value="Unassembled WGS sequence"/>
</dbReference>
<dbReference type="AlphaFoldDB" id="A0A8J8B6T9"/>
<reference evidence="2" key="1">
    <citation type="submission" date="2021-04" db="EMBL/GenBank/DDBJ databases">
        <authorList>
            <person name="Yoon J."/>
        </authorList>
    </citation>
    <scope>NUCLEOTIDE SEQUENCE</scope>
    <source>
        <strain evidence="2">KMU-90</strain>
    </source>
</reference>
<evidence type="ECO:0000259" key="1">
    <source>
        <dbReference type="Pfam" id="PF00350"/>
    </source>
</evidence>
<protein>
    <recommendedName>
        <fullName evidence="1">Dynamin N-terminal domain-containing protein</fullName>
    </recommendedName>
</protein>
<comment type="caution">
    <text evidence="2">The sequence shown here is derived from an EMBL/GenBank/DDBJ whole genome shotgun (WGS) entry which is preliminary data.</text>
</comment>
<evidence type="ECO:0000313" key="3">
    <source>
        <dbReference type="Proteomes" id="UP000681356"/>
    </source>
</evidence>
<dbReference type="Pfam" id="PF00350">
    <property type="entry name" value="Dynamin_N"/>
    <property type="match status" value="1"/>
</dbReference>
<gene>
    <name evidence="2" type="ORF">KB874_06045</name>
</gene>
<name>A0A8J8B6T9_9RHOB</name>
<dbReference type="EMBL" id="JAGTUU010000002">
    <property type="protein sequence ID" value="MBS0123692.1"/>
    <property type="molecule type" value="Genomic_DNA"/>
</dbReference>
<proteinExistence type="predicted"/>
<dbReference type="RefSeq" id="WP_212535656.1">
    <property type="nucleotide sequence ID" value="NZ_JAGTUU010000002.1"/>
</dbReference>
<evidence type="ECO:0000313" key="2">
    <source>
        <dbReference type="EMBL" id="MBS0123692.1"/>
    </source>
</evidence>
<dbReference type="InterPro" id="IPR027417">
    <property type="entry name" value="P-loop_NTPase"/>
</dbReference>
<feature type="domain" description="Dynamin N-terminal" evidence="1">
    <location>
        <begin position="14"/>
        <end position="161"/>
    </location>
</feature>
<dbReference type="InterPro" id="IPR045063">
    <property type="entry name" value="Dynamin_N"/>
</dbReference>
<dbReference type="Gene3D" id="3.40.50.300">
    <property type="entry name" value="P-loop containing nucleotide triphosphate hydrolases"/>
    <property type="match status" value="1"/>
</dbReference>
<dbReference type="SUPFAM" id="SSF52540">
    <property type="entry name" value="P-loop containing nucleoside triphosphate hydrolases"/>
    <property type="match status" value="1"/>
</dbReference>
<organism evidence="2 3">
    <name type="scientific">Thetidibacter halocola</name>
    <dbReference type="NCBI Taxonomy" id="2827239"/>
    <lineage>
        <taxon>Bacteria</taxon>
        <taxon>Pseudomonadati</taxon>
        <taxon>Pseudomonadota</taxon>
        <taxon>Alphaproteobacteria</taxon>
        <taxon>Rhodobacterales</taxon>
        <taxon>Roseobacteraceae</taxon>
        <taxon>Thetidibacter</taxon>
    </lineage>
</organism>